<dbReference type="SUPFAM" id="SSF51412">
    <property type="entry name" value="Inosine monophosphate dehydrogenase (IMPDH)"/>
    <property type="match status" value="1"/>
</dbReference>
<dbReference type="AlphaFoldDB" id="A0A9D2RF19"/>
<dbReference type="GO" id="GO:0016627">
    <property type="term" value="F:oxidoreductase activity, acting on the CH-CH group of donors"/>
    <property type="evidence" value="ECO:0007669"/>
    <property type="project" value="InterPro"/>
</dbReference>
<comment type="caution">
    <text evidence="4">The sequence shown here is derived from an EMBL/GenBank/DDBJ whole genome shotgun (WGS) entry which is preliminary data.</text>
</comment>
<protein>
    <submittedName>
        <fullName evidence="4">Nitronate monooxygenase family protein</fullName>
    </submittedName>
</protein>
<dbReference type="EMBL" id="DWUQ01000062">
    <property type="protein sequence ID" value="HJD44019.1"/>
    <property type="molecule type" value="Genomic_DNA"/>
</dbReference>
<name>A0A9D2RF19_9BURK</name>
<evidence type="ECO:0000256" key="1">
    <source>
        <dbReference type="ARBA" id="ARBA00022630"/>
    </source>
</evidence>
<keyword evidence="1" id="KW-0285">Flavoprotein</keyword>
<proteinExistence type="predicted"/>
<sequence>MLEPIIERLKLQGKALLPIVQGGMGVGVSAHRLAGSVAALGGMGTISSVDLRRHHPDLMARTHKSKDASLIDRCNLEALDREIKKAKELAKGCGAVAVNIMRAVSQYAAYVRQACESGADAVVVGAGLPMDLPELTTEHPNVALIPILSDARGIQLVLRKWMRKNRLPDAIVIENPKFAAGHLGLASLDAMDDPNYTFANAIAGTLEVFKKLGIENENIPLIAAGGIHSHQQVKDLLAMGASAVQLGTAFAVTQEGDAHINFKTTLANADADDTVTFMSVAGLPARAVRTPWLDSYLHKVSRLQEVAKERPCTEGFDCLVQCGLRDGIAKSGQFCIDRQLAYALEGDVDRGLFFRGSEPLPFGREIRSVSDLVTYLLSGQKPPVAEPTLIPGLTNVLSPSHA</sequence>
<dbReference type="Pfam" id="PF03060">
    <property type="entry name" value="NMO"/>
    <property type="match status" value="1"/>
</dbReference>
<evidence type="ECO:0000256" key="3">
    <source>
        <dbReference type="ARBA" id="ARBA00023002"/>
    </source>
</evidence>
<dbReference type="InterPro" id="IPR004136">
    <property type="entry name" value="NMO"/>
</dbReference>
<dbReference type="Proteomes" id="UP000823889">
    <property type="component" value="Unassembled WGS sequence"/>
</dbReference>
<dbReference type="InterPro" id="IPR013785">
    <property type="entry name" value="Aldolase_TIM"/>
</dbReference>
<dbReference type="GO" id="GO:0006207">
    <property type="term" value="P:'de novo' pyrimidine nucleobase biosynthetic process"/>
    <property type="evidence" value="ECO:0007669"/>
    <property type="project" value="InterPro"/>
</dbReference>
<reference evidence="4" key="1">
    <citation type="journal article" date="2021" name="PeerJ">
        <title>Extensive microbial diversity within the chicken gut microbiome revealed by metagenomics and culture.</title>
        <authorList>
            <person name="Gilroy R."/>
            <person name="Ravi A."/>
            <person name="Getino M."/>
            <person name="Pursley I."/>
            <person name="Horton D.L."/>
            <person name="Alikhan N.F."/>
            <person name="Baker D."/>
            <person name="Gharbi K."/>
            <person name="Hall N."/>
            <person name="Watson M."/>
            <person name="Adriaenssens E.M."/>
            <person name="Foster-Nyarko E."/>
            <person name="Jarju S."/>
            <person name="Secka A."/>
            <person name="Antonio M."/>
            <person name="Oren A."/>
            <person name="Chaudhuri R.R."/>
            <person name="La Ragione R."/>
            <person name="Hildebrand F."/>
            <person name="Pallen M.J."/>
        </authorList>
    </citation>
    <scope>NUCLEOTIDE SEQUENCE</scope>
    <source>
        <strain evidence="4">9264</strain>
    </source>
</reference>
<gene>
    <name evidence="4" type="ORF">H9906_03210</name>
</gene>
<dbReference type="PANTHER" id="PTHR32332">
    <property type="entry name" value="2-NITROPROPANE DIOXYGENASE"/>
    <property type="match status" value="1"/>
</dbReference>
<keyword evidence="4" id="KW-0503">Monooxygenase</keyword>
<reference evidence="4" key="2">
    <citation type="submission" date="2021-04" db="EMBL/GenBank/DDBJ databases">
        <authorList>
            <person name="Gilroy R."/>
        </authorList>
    </citation>
    <scope>NUCLEOTIDE SEQUENCE</scope>
    <source>
        <strain evidence="4">9264</strain>
    </source>
</reference>
<dbReference type="PROSITE" id="PS00912">
    <property type="entry name" value="DHODEHASE_2"/>
    <property type="match status" value="1"/>
</dbReference>
<accession>A0A9D2RF19</accession>
<dbReference type="PANTHER" id="PTHR32332:SF18">
    <property type="entry name" value="2-NITROPROPANE DIOXYGENASE"/>
    <property type="match status" value="1"/>
</dbReference>
<dbReference type="Gene3D" id="3.20.20.70">
    <property type="entry name" value="Aldolase class I"/>
    <property type="match status" value="1"/>
</dbReference>
<evidence type="ECO:0000313" key="4">
    <source>
        <dbReference type="EMBL" id="HJD44019.1"/>
    </source>
</evidence>
<dbReference type="CDD" id="cd04730">
    <property type="entry name" value="NPD_like"/>
    <property type="match status" value="1"/>
</dbReference>
<evidence type="ECO:0000256" key="2">
    <source>
        <dbReference type="ARBA" id="ARBA00022643"/>
    </source>
</evidence>
<evidence type="ECO:0000313" key="5">
    <source>
        <dbReference type="Proteomes" id="UP000823889"/>
    </source>
</evidence>
<dbReference type="InterPro" id="IPR001295">
    <property type="entry name" value="Dihydroorotate_DH_CS"/>
</dbReference>
<keyword evidence="3" id="KW-0560">Oxidoreductase</keyword>
<organism evidence="4 5">
    <name type="scientific">Candidatus Paenalcaligenes intestinipullorum</name>
    <dbReference type="NCBI Taxonomy" id="2838718"/>
    <lineage>
        <taxon>Bacteria</taxon>
        <taxon>Pseudomonadati</taxon>
        <taxon>Pseudomonadota</taxon>
        <taxon>Betaproteobacteria</taxon>
        <taxon>Burkholderiales</taxon>
        <taxon>Alcaligenaceae</taxon>
        <taxon>Paenalcaligenes</taxon>
    </lineage>
</organism>
<keyword evidence="2" id="KW-0288">FMN</keyword>
<dbReference type="GO" id="GO:0018580">
    <property type="term" value="F:nitronate monooxygenase activity"/>
    <property type="evidence" value="ECO:0007669"/>
    <property type="project" value="InterPro"/>
</dbReference>